<sequence>MRRMRFIVTGAMVLTSVFKLTGALRASRDMIRGLASGRGDADRNAIDYVDRIQQRGGPTCITGS</sequence>
<comment type="caution">
    <text evidence="1">The sequence shown here is derived from an EMBL/GenBank/DDBJ whole genome shotgun (WGS) entry which is preliminary data.</text>
</comment>
<protein>
    <submittedName>
        <fullName evidence="1">Uncharacterized protein</fullName>
    </submittedName>
</protein>
<dbReference type="Proteomes" id="UP000273516">
    <property type="component" value="Unassembled WGS sequence"/>
</dbReference>
<gene>
    <name evidence="1" type="ORF">C9E81_07930</name>
</gene>
<keyword evidence="2" id="KW-1185">Reference proteome</keyword>
<proteinExistence type="predicted"/>
<accession>A0A3M0MYV3</accession>
<organism evidence="1 2">
    <name type="scientific">Paracoccus alkanivorans</name>
    <dbReference type="NCBI Taxonomy" id="2116655"/>
    <lineage>
        <taxon>Bacteria</taxon>
        <taxon>Pseudomonadati</taxon>
        <taxon>Pseudomonadota</taxon>
        <taxon>Alphaproteobacteria</taxon>
        <taxon>Rhodobacterales</taxon>
        <taxon>Paracoccaceae</taxon>
        <taxon>Paracoccus</taxon>
    </lineage>
</organism>
<reference evidence="1 2" key="1">
    <citation type="submission" date="2018-07" db="EMBL/GenBank/DDBJ databases">
        <authorList>
            <person name="Zhang Y."/>
            <person name="Wang L."/>
            <person name="Ma S."/>
        </authorList>
    </citation>
    <scope>NUCLEOTIDE SEQUENCE [LARGE SCALE GENOMIC DNA]</scope>
    <source>
        <strain evidence="1 2">4-2</strain>
    </source>
</reference>
<dbReference type="EMBL" id="QOKZ01000002">
    <property type="protein sequence ID" value="RMC36567.1"/>
    <property type="molecule type" value="Genomic_DNA"/>
</dbReference>
<dbReference type="AlphaFoldDB" id="A0A3M0MYV3"/>
<evidence type="ECO:0000313" key="2">
    <source>
        <dbReference type="Proteomes" id="UP000273516"/>
    </source>
</evidence>
<name>A0A3M0MYV3_9RHOB</name>
<evidence type="ECO:0000313" key="1">
    <source>
        <dbReference type="EMBL" id="RMC36567.1"/>
    </source>
</evidence>